<organism evidence="2 3">
    <name type="scientific">Pleurodeles waltl</name>
    <name type="common">Iberian ribbed newt</name>
    <dbReference type="NCBI Taxonomy" id="8319"/>
    <lineage>
        <taxon>Eukaryota</taxon>
        <taxon>Metazoa</taxon>
        <taxon>Chordata</taxon>
        <taxon>Craniata</taxon>
        <taxon>Vertebrata</taxon>
        <taxon>Euteleostomi</taxon>
        <taxon>Amphibia</taxon>
        <taxon>Batrachia</taxon>
        <taxon>Caudata</taxon>
        <taxon>Salamandroidea</taxon>
        <taxon>Salamandridae</taxon>
        <taxon>Pleurodelinae</taxon>
        <taxon>Pleurodeles</taxon>
    </lineage>
</organism>
<dbReference type="EMBL" id="JANPWB010000007">
    <property type="protein sequence ID" value="KAJ1171524.1"/>
    <property type="molecule type" value="Genomic_DNA"/>
</dbReference>
<name>A0AAV7T5B0_PLEWA</name>
<reference evidence="2" key="1">
    <citation type="journal article" date="2022" name="bioRxiv">
        <title>Sequencing and chromosome-scale assembly of the giantPleurodeles waltlgenome.</title>
        <authorList>
            <person name="Brown T."/>
            <person name="Elewa A."/>
            <person name="Iarovenko S."/>
            <person name="Subramanian E."/>
            <person name="Araus A.J."/>
            <person name="Petzold A."/>
            <person name="Susuki M."/>
            <person name="Suzuki K.-i.T."/>
            <person name="Hayashi T."/>
            <person name="Toyoda A."/>
            <person name="Oliveira C."/>
            <person name="Osipova E."/>
            <person name="Leigh N.D."/>
            <person name="Simon A."/>
            <person name="Yun M.H."/>
        </authorList>
    </citation>
    <scope>NUCLEOTIDE SEQUENCE</scope>
    <source>
        <strain evidence="2">20211129_DDA</strain>
        <tissue evidence="2">Liver</tissue>
    </source>
</reference>
<gene>
    <name evidence="2" type="ORF">NDU88_003385</name>
</gene>
<evidence type="ECO:0000313" key="3">
    <source>
        <dbReference type="Proteomes" id="UP001066276"/>
    </source>
</evidence>
<dbReference type="AlphaFoldDB" id="A0AAV7T5B0"/>
<proteinExistence type="predicted"/>
<dbReference type="Proteomes" id="UP001066276">
    <property type="component" value="Chromosome 4_1"/>
</dbReference>
<feature type="region of interest" description="Disordered" evidence="1">
    <location>
        <begin position="1"/>
        <end position="29"/>
    </location>
</feature>
<comment type="caution">
    <text evidence="2">The sequence shown here is derived from an EMBL/GenBank/DDBJ whole genome shotgun (WGS) entry which is preliminary data.</text>
</comment>
<evidence type="ECO:0000256" key="1">
    <source>
        <dbReference type="SAM" id="MobiDB-lite"/>
    </source>
</evidence>
<keyword evidence="3" id="KW-1185">Reference proteome</keyword>
<sequence>MDPPGRARSGALRGNLQAPRAGGPSLEPRACLTPLYGRTEHGADRWPDTKMSDIAMLVIQHLSQNIDQELVGHT</sequence>
<protein>
    <submittedName>
        <fullName evidence="2">Uncharacterized protein</fullName>
    </submittedName>
</protein>
<evidence type="ECO:0000313" key="2">
    <source>
        <dbReference type="EMBL" id="KAJ1171524.1"/>
    </source>
</evidence>
<accession>A0AAV7T5B0</accession>